<evidence type="ECO:0000313" key="11">
    <source>
        <dbReference type="Proteomes" id="UP001519460"/>
    </source>
</evidence>
<dbReference type="GO" id="GO:0048513">
    <property type="term" value="P:animal organ development"/>
    <property type="evidence" value="ECO:0007669"/>
    <property type="project" value="UniProtKB-ARBA"/>
</dbReference>
<feature type="domain" description="Homeobox" evidence="9">
    <location>
        <begin position="141"/>
        <end position="201"/>
    </location>
</feature>
<evidence type="ECO:0000256" key="4">
    <source>
        <dbReference type="ARBA" id="ARBA00023155"/>
    </source>
</evidence>
<feature type="region of interest" description="Disordered" evidence="8">
    <location>
        <begin position="200"/>
        <end position="399"/>
    </location>
</feature>
<dbReference type="EMBL" id="JACVVK020000154">
    <property type="protein sequence ID" value="KAK7488131.1"/>
    <property type="molecule type" value="Genomic_DNA"/>
</dbReference>
<keyword evidence="4 6" id="KW-0371">Homeobox</keyword>
<dbReference type="PROSITE" id="PS00032">
    <property type="entry name" value="ANTENNAPEDIA"/>
    <property type="match status" value="1"/>
</dbReference>
<organism evidence="10 11">
    <name type="scientific">Batillaria attramentaria</name>
    <dbReference type="NCBI Taxonomy" id="370345"/>
    <lineage>
        <taxon>Eukaryota</taxon>
        <taxon>Metazoa</taxon>
        <taxon>Spiralia</taxon>
        <taxon>Lophotrochozoa</taxon>
        <taxon>Mollusca</taxon>
        <taxon>Gastropoda</taxon>
        <taxon>Caenogastropoda</taxon>
        <taxon>Sorbeoconcha</taxon>
        <taxon>Cerithioidea</taxon>
        <taxon>Batillariidae</taxon>
        <taxon>Batillaria</taxon>
    </lineage>
</organism>
<gene>
    <name evidence="10" type="ORF">BaRGS_00020573</name>
</gene>
<dbReference type="InterPro" id="IPR020479">
    <property type="entry name" value="HD_metazoa"/>
</dbReference>
<evidence type="ECO:0000259" key="9">
    <source>
        <dbReference type="PROSITE" id="PS50071"/>
    </source>
</evidence>
<dbReference type="InterPro" id="IPR001356">
    <property type="entry name" value="HD"/>
</dbReference>
<dbReference type="GO" id="GO:0005634">
    <property type="term" value="C:nucleus"/>
    <property type="evidence" value="ECO:0007669"/>
    <property type="project" value="UniProtKB-SubCell"/>
</dbReference>
<feature type="compositionally biased region" description="Basic residues" evidence="8">
    <location>
        <begin position="270"/>
        <end position="285"/>
    </location>
</feature>
<dbReference type="InterPro" id="IPR001827">
    <property type="entry name" value="Homeobox_Antennapedia_CS"/>
</dbReference>
<keyword evidence="2" id="KW-0217">Developmental protein</keyword>
<dbReference type="GO" id="GO:0003677">
    <property type="term" value="F:DNA binding"/>
    <property type="evidence" value="ECO:0007669"/>
    <property type="project" value="UniProtKB-UniRule"/>
</dbReference>
<dbReference type="PROSITE" id="PS50071">
    <property type="entry name" value="HOMEOBOX_2"/>
    <property type="match status" value="1"/>
</dbReference>
<protein>
    <recommendedName>
        <fullName evidence="9">Homeobox domain-containing protein</fullName>
    </recommendedName>
</protein>
<keyword evidence="3 6" id="KW-0238">DNA-binding</keyword>
<evidence type="ECO:0000256" key="1">
    <source>
        <dbReference type="ARBA" id="ARBA00004123"/>
    </source>
</evidence>
<dbReference type="AlphaFoldDB" id="A0ABD0KM15"/>
<feature type="DNA-binding region" description="Homeobox" evidence="6">
    <location>
        <begin position="143"/>
        <end position="202"/>
    </location>
</feature>
<dbReference type="PRINTS" id="PR00024">
    <property type="entry name" value="HOMEOBOX"/>
</dbReference>
<reference evidence="10 11" key="1">
    <citation type="journal article" date="2023" name="Sci. Data">
        <title>Genome assembly of the Korean intertidal mud-creeper Batillaria attramentaria.</title>
        <authorList>
            <person name="Patra A.K."/>
            <person name="Ho P.T."/>
            <person name="Jun S."/>
            <person name="Lee S.J."/>
            <person name="Kim Y."/>
            <person name="Won Y.J."/>
        </authorList>
    </citation>
    <scope>NUCLEOTIDE SEQUENCE [LARGE SCALE GENOMIC DNA]</scope>
    <source>
        <strain evidence="10">Wonlab-2016</strain>
    </source>
</reference>
<dbReference type="FunFam" id="1.10.10.60:FF:000176">
    <property type="entry name" value="pancreas/duodenum homeobox protein 1"/>
    <property type="match status" value="1"/>
</dbReference>
<dbReference type="SMART" id="SM00389">
    <property type="entry name" value="HOX"/>
    <property type="match status" value="1"/>
</dbReference>
<dbReference type="Proteomes" id="UP001519460">
    <property type="component" value="Unassembled WGS sequence"/>
</dbReference>
<sequence length="460" mass="48697">MQKAFPTDGMPSYHGFYPPENGFKYENGFGGGHYGAPAPDSGHAVGLYYGGGNCGVNLQNQAALAGVDGCPPMGGDYGAEPANNGHYPGLVGGPCGQNTSLNCPPGMGGLHVGVSSKQQAEIYPWMKESRQNNKRQSVAAEPAKRARTAYTSAQLVELEKEFHFNRYLCRPRRIEMAALLNLTERQIKIWFQNRRMKFKKEQRAKATSDKLVGGQRPKSEGSSYSGSDTENSSSCHGPIGALGPDRSPTGPMDCAVSNKGDGLGPDPYHHQPHQPQHHQQKHLGHHQPPPDPCEQGGGGGHVMSRGQMMGMPMVGPEVSPGNHRDSPGHVSAGGPLKSGSVNNNMESPTGPHGNMSPMSGGGGSGHSLSPYAQNGHGGYGPPGGPPGPHRGNPYTPCSSSNMLVTGSMYSDINPLDHHTAHAQSHCMTSHPVMNGPINCSMSTQGYSQGSYDYIPKLTHL</sequence>
<dbReference type="SUPFAM" id="SSF46689">
    <property type="entry name" value="Homeodomain-like"/>
    <property type="match status" value="1"/>
</dbReference>
<dbReference type="Gene3D" id="1.10.10.60">
    <property type="entry name" value="Homeodomain-like"/>
    <property type="match status" value="1"/>
</dbReference>
<dbReference type="InterPro" id="IPR009057">
    <property type="entry name" value="Homeodomain-like_sf"/>
</dbReference>
<evidence type="ECO:0000256" key="5">
    <source>
        <dbReference type="ARBA" id="ARBA00023242"/>
    </source>
</evidence>
<dbReference type="PANTHER" id="PTHR45664:SF18">
    <property type="entry name" value="HOMEOBOX PROTEIN HOX3"/>
    <property type="match status" value="1"/>
</dbReference>
<comment type="subcellular location">
    <subcellularLocation>
        <location evidence="1 6 7">Nucleus</location>
    </subcellularLocation>
</comment>
<evidence type="ECO:0000256" key="2">
    <source>
        <dbReference type="ARBA" id="ARBA00022473"/>
    </source>
</evidence>
<accession>A0ABD0KM15</accession>
<dbReference type="PANTHER" id="PTHR45664">
    <property type="entry name" value="PROTEIN ZERKNUELLT 1-RELATED"/>
    <property type="match status" value="1"/>
</dbReference>
<evidence type="ECO:0000313" key="10">
    <source>
        <dbReference type="EMBL" id="KAK7488131.1"/>
    </source>
</evidence>
<keyword evidence="5 6" id="KW-0539">Nucleus</keyword>
<evidence type="ECO:0000256" key="7">
    <source>
        <dbReference type="RuleBase" id="RU000682"/>
    </source>
</evidence>
<comment type="caution">
    <text evidence="10">The sequence shown here is derived from an EMBL/GenBank/DDBJ whole genome shotgun (WGS) entry which is preliminary data.</text>
</comment>
<dbReference type="PROSITE" id="PS00027">
    <property type="entry name" value="HOMEOBOX_1"/>
    <property type="match status" value="1"/>
</dbReference>
<evidence type="ECO:0000256" key="8">
    <source>
        <dbReference type="SAM" id="MobiDB-lite"/>
    </source>
</evidence>
<proteinExistence type="predicted"/>
<keyword evidence="11" id="KW-1185">Reference proteome</keyword>
<evidence type="ECO:0000256" key="6">
    <source>
        <dbReference type="PROSITE-ProRule" id="PRU00108"/>
    </source>
</evidence>
<evidence type="ECO:0000256" key="3">
    <source>
        <dbReference type="ARBA" id="ARBA00023125"/>
    </source>
</evidence>
<dbReference type="InterPro" id="IPR017970">
    <property type="entry name" value="Homeobox_CS"/>
</dbReference>
<dbReference type="Pfam" id="PF00046">
    <property type="entry name" value="Homeodomain"/>
    <property type="match status" value="1"/>
</dbReference>
<dbReference type="CDD" id="cd00086">
    <property type="entry name" value="homeodomain"/>
    <property type="match status" value="1"/>
</dbReference>
<name>A0ABD0KM15_9CAEN</name>
<feature type="compositionally biased region" description="Polar residues" evidence="8">
    <location>
        <begin position="220"/>
        <end position="235"/>
    </location>
</feature>